<protein>
    <recommendedName>
        <fullName evidence="2">GGDEF domain-containing protein</fullName>
    </recommendedName>
</protein>
<dbReference type="AlphaFoldDB" id="A0A6V8SKP9"/>
<evidence type="ECO:0000259" key="2">
    <source>
        <dbReference type="Pfam" id="PF00990"/>
    </source>
</evidence>
<evidence type="ECO:0000256" key="1">
    <source>
        <dbReference type="SAM" id="Phobius"/>
    </source>
</evidence>
<dbReference type="Pfam" id="PF00990">
    <property type="entry name" value="GGDEF"/>
    <property type="match status" value="1"/>
</dbReference>
<proteinExistence type="predicted"/>
<feature type="transmembrane region" description="Helical" evidence="1">
    <location>
        <begin position="91"/>
        <end position="113"/>
    </location>
</feature>
<feature type="domain" description="GGDEF" evidence="2">
    <location>
        <begin position="131"/>
        <end position="279"/>
    </location>
</feature>
<dbReference type="Gene3D" id="3.30.70.270">
    <property type="match status" value="1"/>
</dbReference>
<keyword evidence="1" id="KW-1133">Transmembrane helix</keyword>
<gene>
    <name evidence="3" type="ORF">bsdtw1_03986</name>
</gene>
<evidence type="ECO:0000313" key="4">
    <source>
        <dbReference type="Proteomes" id="UP000580568"/>
    </source>
</evidence>
<dbReference type="RefSeq" id="WP_183279166.1">
    <property type="nucleotide sequence ID" value="NZ_BLZR01000001.1"/>
</dbReference>
<dbReference type="InterPro" id="IPR000160">
    <property type="entry name" value="GGDEF_dom"/>
</dbReference>
<accession>A0A6V8SKP9</accession>
<feature type="transmembrane region" description="Helical" evidence="1">
    <location>
        <begin position="12"/>
        <end position="31"/>
    </location>
</feature>
<sequence>MSSEQDRKKIDIYVTLSIAYFFAINSLFIYFKFYENVENYILFTIVMIVAMISYYTNITLALITTLIIDFIYSSYKLYITFINGVSIESDVYYWIVAIPVTAVIFSNLSRYIVTLQEESKVLEKENQSLVMIDASTGIRNAAAFFNEVPIYMSMSKRYNIPLTLMLVKFRYKDKLKAIVSEEQFNKLLIEVSNILKQSLRLEDRKYILKDKLIFAFLLISEGEGSEIVKQRFKENLENINISDKDLFNKLKIEVEIGYYAYNAEISDAFDFLEKAEMELEYDV</sequence>
<evidence type="ECO:0000313" key="3">
    <source>
        <dbReference type="EMBL" id="GFP77814.1"/>
    </source>
</evidence>
<feature type="transmembrane region" description="Helical" evidence="1">
    <location>
        <begin position="37"/>
        <end position="55"/>
    </location>
</feature>
<dbReference type="Proteomes" id="UP000580568">
    <property type="component" value="Unassembled WGS sequence"/>
</dbReference>
<keyword evidence="1" id="KW-0472">Membrane</keyword>
<dbReference type="InterPro" id="IPR043128">
    <property type="entry name" value="Rev_trsase/Diguanyl_cyclase"/>
</dbReference>
<name>A0A6V8SKP9_9CLOT</name>
<organism evidence="3 4">
    <name type="scientific">Clostridium fungisolvens</name>
    <dbReference type="NCBI Taxonomy" id="1604897"/>
    <lineage>
        <taxon>Bacteria</taxon>
        <taxon>Bacillati</taxon>
        <taxon>Bacillota</taxon>
        <taxon>Clostridia</taxon>
        <taxon>Eubacteriales</taxon>
        <taxon>Clostridiaceae</taxon>
        <taxon>Clostridium</taxon>
    </lineage>
</organism>
<keyword evidence="4" id="KW-1185">Reference proteome</keyword>
<dbReference type="EMBL" id="BLZR01000001">
    <property type="protein sequence ID" value="GFP77814.1"/>
    <property type="molecule type" value="Genomic_DNA"/>
</dbReference>
<dbReference type="SUPFAM" id="SSF55073">
    <property type="entry name" value="Nucleotide cyclase"/>
    <property type="match status" value="1"/>
</dbReference>
<keyword evidence="1" id="KW-0812">Transmembrane</keyword>
<dbReference type="InterPro" id="IPR029787">
    <property type="entry name" value="Nucleotide_cyclase"/>
</dbReference>
<comment type="caution">
    <text evidence="3">The sequence shown here is derived from an EMBL/GenBank/DDBJ whole genome shotgun (WGS) entry which is preliminary data.</text>
</comment>
<reference evidence="3 4" key="1">
    <citation type="submission" date="2020-07" db="EMBL/GenBank/DDBJ databases">
        <title>A new beta-1,3-glucan-decomposing anaerobic bacterium isolated from anoxic soil subjected to biological soil disinfestation.</title>
        <authorList>
            <person name="Ueki A."/>
            <person name="Tonouchi A."/>
        </authorList>
    </citation>
    <scope>NUCLEOTIDE SEQUENCE [LARGE SCALE GENOMIC DNA]</scope>
    <source>
        <strain evidence="3 4">TW1</strain>
    </source>
</reference>